<dbReference type="OrthoDB" id="9801679at2"/>
<feature type="chain" id="PRO_5039642959" evidence="1">
    <location>
        <begin position="24"/>
        <end position="1491"/>
    </location>
</feature>
<dbReference type="EMBL" id="SADV01000009">
    <property type="protein sequence ID" value="TQR32228.1"/>
    <property type="molecule type" value="Genomic_DNA"/>
</dbReference>
<dbReference type="GO" id="GO:0004519">
    <property type="term" value="F:endonuclease activity"/>
    <property type="evidence" value="ECO:0007669"/>
    <property type="project" value="UniProtKB-KW"/>
</dbReference>
<dbReference type="InterPro" id="IPR005135">
    <property type="entry name" value="Endo/exonuclease/phosphatase"/>
</dbReference>
<dbReference type="Proteomes" id="UP000317944">
    <property type="component" value="Unassembled WGS sequence"/>
</dbReference>
<dbReference type="PANTHER" id="PTHR42834">
    <property type="entry name" value="ENDONUCLEASE/EXONUCLEASE/PHOSPHATASE FAMILY PROTEIN (AFU_ORTHOLOGUE AFUA_3G09210)"/>
    <property type="match status" value="1"/>
</dbReference>
<dbReference type="InterPro" id="IPR044925">
    <property type="entry name" value="His-Me_finger_sf"/>
</dbReference>
<dbReference type="InterPro" id="IPR001322">
    <property type="entry name" value="Lamin_tail_dom"/>
</dbReference>
<comment type="caution">
    <text evidence="3">The sequence shown here is derived from an EMBL/GenBank/DDBJ whole genome shotgun (WGS) entry which is preliminary data.</text>
</comment>
<organism evidence="3 4">
    <name type="scientific">Lysinibacillus sphaericus</name>
    <name type="common">Bacillus sphaericus</name>
    <dbReference type="NCBI Taxonomy" id="1421"/>
    <lineage>
        <taxon>Bacteria</taxon>
        <taxon>Bacillati</taxon>
        <taxon>Bacillota</taxon>
        <taxon>Bacilli</taxon>
        <taxon>Bacillales</taxon>
        <taxon>Bacillaceae</taxon>
        <taxon>Lysinibacillus</taxon>
    </lineage>
</organism>
<keyword evidence="3" id="KW-0540">Nuclease</keyword>
<dbReference type="Pfam" id="PF04231">
    <property type="entry name" value="Endonuclease_1"/>
    <property type="match status" value="1"/>
</dbReference>
<accession>A0A544UHA7</accession>
<dbReference type="CDD" id="cd04486">
    <property type="entry name" value="YhcR_OBF_like"/>
    <property type="match status" value="1"/>
</dbReference>
<dbReference type="InterPro" id="IPR059177">
    <property type="entry name" value="GH29D-like_dom"/>
</dbReference>
<feature type="signal peptide" evidence="1">
    <location>
        <begin position="1"/>
        <end position="23"/>
    </location>
</feature>
<dbReference type="Pfam" id="PF00932">
    <property type="entry name" value="LTD"/>
    <property type="match status" value="1"/>
</dbReference>
<dbReference type="InterPro" id="IPR013783">
    <property type="entry name" value="Ig-like_fold"/>
</dbReference>
<sequence>MSKKNWKKPINAFLATTLVASVAAPVAPLTVQAETLAKDLIISEYIEGSSFNKAIEIYNGTGAAVDLSNYTLELHTNGEVTAKNKVNLTGTLESGATYVLYHKDAAPNIKAKGNLENSTVINFNGNDPVVLRKADEIVDSIGQVGPSADFAKDVTLVRKSSVFLGDTNIEDPFNSALEWTSYPVDDFSNLGQHVMDIDSGQPVDPEAPGILSIGEARNKGVGETVTIKGRVAAGLKNTFSVQDETGGIAVRPTSLAMSIGDEVTLKGKLADYRGLLQLDGATIVEKVENAGLPSPKVVTGAQVNEDSESQLVTVKNVTLTDVQQGAGWANFTASDGTNFLVRDETNSLDLAAGTNYESITGIVQQFDKDYQVIPRSKADIVVDSSALKPASASPGSGTFVGKTTVTLTTPTADAEIYYTLNGTVPTDKSLKYETPIEISKNTTLKAIVKAKDGTYSKITTFDYRIADQLQIHDIQGAGHASTFDGKTVEGIEGIVTYSFTLNNNWYYTIQTPDELADHDPNTSEGIFLYSGKKPWPIKVGDLVSVKGKVSEYAYDGYDDRQQTDLKTTQINVRDDQDGKVEVIKSSVALPKAIEIDKLKMSFSQIDSDQLQIFNPTIDAIDFWESIEGMRVKVGNVKAVAPQEHGDLVTVLEDEPTDTIHGGVLYEKENANPNRIQFRLEPNGAARDFEVATGDKFKGPITGIVGYSYQNFKIYASLDEMKAAYKRGDTSPETTKIVKAEDKLTIASYNLENFSNNKTSTTDDKARKLARAIGIDMGSPDIVGVTEVQDNNGPSAGDSKADQSYKRLIDAIKGVGGVEYQYVNIDPINNQDGGAPDANIRVGFLYNPKRVKLKEGIPTGDATTAVGYQDEKLTLNPGRIDPANGAFNSSRKPLAAQFEFQGEDVIVIANHWNSKNGDTPLFGAIQPPQYGSEGQRKKIANIVYNFVGDIKSKNPDANIVSLGDFNDYQFADALKIHEGQLMTNMINKVDASDRYTYVYQGNSQVLDHILVSNNLKDKTDVDILHINADFTDMAGRASDHDPVMVQIDVNKGSTVEPIQPEIVYDYKNFKTNKLTINKPSVAVHLDAQSVIPKGVFLKGAYAELHGEGFKTTDVFLSPAKAGMIIDLKGNSVKTLTIEGPNVSEIRGAENIDIQSIIYKKGAAPEQIKFTNSKGDPIVDPSLPSENKQPIIKNPISNKTVAVGEEIRIDLTDHFSDPDGDKLSFTATKGTISGKLLTLNLDEGSHIVGVTASDGKKSVTTSFSVTVIANDYYAGAYNKEGQALKRALHDIISEQKVLSYDDVWDALKYTDEDPNNPNNVILFYAGKSSPKTNNGGNVGNWNREHTWAKSHGNFGTSKGPGTDIHHLRATDVQVNSSRGNLDFDNGGSPVAGCNGCFKDSDSFEPPNRVKGDVARILLYMATRYEPGDKVDLELNDKVNNGTAPYHGKLSVLLQWHKQDPVDEYEKQRNERIYDIQGNRNPFIDHPEWVEKIW</sequence>
<dbReference type="RefSeq" id="WP_142509163.1">
    <property type="nucleotide sequence ID" value="NZ_SADV01000009.1"/>
</dbReference>
<dbReference type="Gene3D" id="2.60.40.10">
    <property type="entry name" value="Immunoglobulins"/>
    <property type="match status" value="1"/>
</dbReference>
<feature type="domain" description="LTD" evidence="2">
    <location>
        <begin position="27"/>
        <end position="145"/>
    </location>
</feature>
<dbReference type="Pfam" id="PF13290">
    <property type="entry name" value="CHB_HEX_C_1"/>
    <property type="match status" value="1"/>
</dbReference>
<dbReference type="Pfam" id="PF18942">
    <property type="entry name" value="DUF5689"/>
    <property type="match status" value="1"/>
</dbReference>
<evidence type="ECO:0000313" key="3">
    <source>
        <dbReference type="EMBL" id="TQR32228.1"/>
    </source>
</evidence>
<name>A0A544UHA7_LYSSH</name>
<proteinExistence type="predicted"/>
<dbReference type="PANTHER" id="PTHR42834:SF1">
    <property type="entry name" value="ENDONUCLEASE_EXONUCLEASE_PHOSPHATASE FAMILY PROTEIN (AFU_ORTHOLOGUE AFUA_3G09210)"/>
    <property type="match status" value="1"/>
</dbReference>
<dbReference type="SUPFAM" id="SSF54060">
    <property type="entry name" value="His-Me finger endonucleases"/>
    <property type="match status" value="1"/>
</dbReference>
<dbReference type="PROSITE" id="PS51841">
    <property type="entry name" value="LTD"/>
    <property type="match status" value="1"/>
</dbReference>
<gene>
    <name evidence="3" type="ORF">C7Y47_12970</name>
</gene>
<dbReference type="Pfam" id="PF19580">
    <property type="entry name" value="Exo_endo_phos_3"/>
    <property type="match status" value="1"/>
</dbReference>
<evidence type="ECO:0000259" key="2">
    <source>
        <dbReference type="PROSITE" id="PS51841"/>
    </source>
</evidence>
<keyword evidence="1" id="KW-0732">Signal</keyword>
<keyword evidence="3" id="KW-0255">Endonuclease</keyword>
<dbReference type="InterPro" id="IPR036691">
    <property type="entry name" value="Endo/exonu/phosph_ase_sf"/>
</dbReference>
<reference evidence="3 4" key="1">
    <citation type="submission" date="2018-03" db="EMBL/GenBank/DDBJ databases">
        <title>Aerobic endospore-forming bacteria genome sequencing and assembly.</title>
        <authorList>
            <person name="Cavalcante D.A."/>
            <person name="Driks A."/>
            <person name="Putonti C."/>
            <person name="De-Souza M.T."/>
        </authorList>
    </citation>
    <scope>NUCLEOTIDE SEQUENCE [LARGE SCALE GENOMIC DNA]</scope>
    <source>
        <strain evidence="3 4">SDF0037</strain>
    </source>
</reference>
<keyword evidence="3" id="KW-0378">Hydrolase</keyword>
<protein>
    <submittedName>
        <fullName evidence="3">Endonuclease/exonuclease/phosphatase</fullName>
    </submittedName>
</protein>
<dbReference type="Gene3D" id="3.60.10.10">
    <property type="entry name" value="Endonuclease/exonuclease/phosphatase"/>
    <property type="match status" value="1"/>
</dbReference>
<dbReference type="InterPro" id="IPR007346">
    <property type="entry name" value="Endonuclease-I"/>
</dbReference>
<evidence type="ECO:0000313" key="4">
    <source>
        <dbReference type="Proteomes" id="UP000317944"/>
    </source>
</evidence>
<dbReference type="SUPFAM" id="SSF56219">
    <property type="entry name" value="DNase I-like"/>
    <property type="match status" value="1"/>
</dbReference>
<dbReference type="InterPro" id="IPR043744">
    <property type="entry name" value="DUF5689"/>
</dbReference>
<evidence type="ECO:0000256" key="1">
    <source>
        <dbReference type="SAM" id="SignalP"/>
    </source>
</evidence>